<proteinExistence type="predicted"/>
<dbReference type="EMBL" id="JAQSIO010000002">
    <property type="protein sequence ID" value="MDD0814105.1"/>
    <property type="molecule type" value="Genomic_DNA"/>
</dbReference>
<dbReference type="Proteomes" id="UP001528672">
    <property type="component" value="Unassembled WGS sequence"/>
</dbReference>
<keyword evidence="1" id="KW-0472">Membrane</keyword>
<feature type="transmembrane region" description="Helical" evidence="1">
    <location>
        <begin position="72"/>
        <end position="98"/>
    </location>
</feature>
<accession>A0ABT5MCJ9</accession>
<evidence type="ECO:0000256" key="1">
    <source>
        <dbReference type="SAM" id="Phobius"/>
    </source>
</evidence>
<comment type="caution">
    <text evidence="2">The sequence shown here is derived from an EMBL/GenBank/DDBJ whole genome shotgun (WGS) entry which is preliminary data.</text>
</comment>
<reference evidence="2 3" key="1">
    <citation type="submission" date="2023-02" db="EMBL/GenBank/DDBJ databases">
        <title>Bacterial whole genome sequence for Curvibacter sp. HBC28.</title>
        <authorList>
            <person name="Le V."/>
            <person name="Ko S.-R."/>
            <person name="Ahn C.-Y."/>
            <person name="Oh H.-M."/>
        </authorList>
    </citation>
    <scope>NUCLEOTIDE SEQUENCE [LARGE SCALE GENOMIC DNA]</scope>
    <source>
        <strain evidence="2 3">HBC28</strain>
    </source>
</reference>
<organism evidence="2 3">
    <name type="scientific">Curvibacter microcysteis</name>
    <dbReference type="NCBI Taxonomy" id="3026419"/>
    <lineage>
        <taxon>Bacteria</taxon>
        <taxon>Pseudomonadati</taxon>
        <taxon>Pseudomonadota</taxon>
        <taxon>Betaproteobacteria</taxon>
        <taxon>Burkholderiales</taxon>
        <taxon>Comamonadaceae</taxon>
        <taxon>Curvibacter</taxon>
    </lineage>
</organism>
<feature type="transmembrane region" description="Helical" evidence="1">
    <location>
        <begin position="140"/>
        <end position="163"/>
    </location>
</feature>
<keyword evidence="1" id="KW-0812">Transmembrane</keyword>
<feature type="transmembrane region" description="Helical" evidence="1">
    <location>
        <begin position="175"/>
        <end position="199"/>
    </location>
</feature>
<sequence>MDANADALPLLQALAWGLALLLSALMRPWRLLSGPQGSQRLSTLLGFSVLLPWLWALPWLHAMPLQLQWSGACLAVLMLGWPLAAPCLLGVALSAGLLAGQGPLAMLDQAFWQGLVPATLALLLGAAIRRWVGPHLFVYVLGRAFLGTVACHFVATALAQWAGHALPGVDEGLSLVAHWLMAWGDGFMTGMLAAILVAFRPQWLATWSDGLYLPKP</sequence>
<evidence type="ECO:0000313" key="2">
    <source>
        <dbReference type="EMBL" id="MDD0814105.1"/>
    </source>
</evidence>
<keyword evidence="3" id="KW-1185">Reference proteome</keyword>
<gene>
    <name evidence="2" type="ORF">PSQ39_05610</name>
</gene>
<evidence type="ECO:0000313" key="3">
    <source>
        <dbReference type="Proteomes" id="UP001528672"/>
    </source>
</evidence>
<dbReference type="RefSeq" id="WP_273925740.1">
    <property type="nucleotide sequence ID" value="NZ_JAQSIO010000002.1"/>
</dbReference>
<feature type="transmembrane region" description="Helical" evidence="1">
    <location>
        <begin position="43"/>
        <end position="60"/>
    </location>
</feature>
<name>A0ABT5MCJ9_9BURK</name>
<keyword evidence="1" id="KW-1133">Transmembrane helix</keyword>
<evidence type="ECO:0008006" key="4">
    <source>
        <dbReference type="Google" id="ProtNLM"/>
    </source>
</evidence>
<feature type="transmembrane region" description="Helical" evidence="1">
    <location>
        <begin position="110"/>
        <end position="128"/>
    </location>
</feature>
<protein>
    <recommendedName>
        <fullName evidence="4">Energy-coupling factor ABC transporter permease</fullName>
    </recommendedName>
</protein>